<evidence type="ECO:0000313" key="4">
    <source>
        <dbReference type="Proteomes" id="UP000064912"/>
    </source>
</evidence>
<feature type="domain" description="Glyoxalase-like" evidence="2">
    <location>
        <begin position="10"/>
        <end position="102"/>
    </location>
</feature>
<dbReference type="Proteomes" id="UP000064912">
    <property type="component" value="Chromosome"/>
</dbReference>
<evidence type="ECO:0000256" key="1">
    <source>
        <dbReference type="SAM" id="MobiDB-lite"/>
    </source>
</evidence>
<accession>A0A0D6B7U6</accession>
<dbReference type="KEGG" id="rsu:NHU_03791"/>
<organism evidence="3 4">
    <name type="scientific">Rhodovulum sulfidophilum</name>
    <name type="common">Rhodobacter sulfidophilus</name>
    <dbReference type="NCBI Taxonomy" id="35806"/>
    <lineage>
        <taxon>Bacteria</taxon>
        <taxon>Pseudomonadati</taxon>
        <taxon>Pseudomonadota</taxon>
        <taxon>Alphaproteobacteria</taxon>
        <taxon>Rhodobacterales</taxon>
        <taxon>Paracoccaceae</taxon>
        <taxon>Rhodovulum</taxon>
    </lineage>
</organism>
<reference evidence="3 4" key="1">
    <citation type="submission" date="2015-02" db="EMBL/GenBank/DDBJ databases">
        <title>Genome sequene of Rhodovulum sulfidophilum DSM 2351.</title>
        <authorList>
            <person name="Nagao N."/>
        </authorList>
    </citation>
    <scope>NUCLEOTIDE SEQUENCE [LARGE SCALE GENOMIC DNA]</scope>
    <source>
        <strain evidence="3 4">DSM 2351</strain>
    </source>
</reference>
<feature type="region of interest" description="Disordered" evidence="1">
    <location>
        <begin position="92"/>
        <end position="118"/>
    </location>
</feature>
<sequence length="118" mass="12399">MSHRPGIGGLCIDCRTEDPGPALAFRSAVPGREGALVEDARSARPSGPPAAPQVILQAVGHDPSVHLDIEAECAWPTSLGAVEVTRVRDRGVRQAPSGPRFCPVPPQGDFPKDAMEVD</sequence>
<dbReference type="Pfam" id="PF18029">
    <property type="entry name" value="Glyoxalase_6"/>
    <property type="match status" value="1"/>
</dbReference>
<name>A0A0D6B7U6_RHOSU</name>
<evidence type="ECO:0000313" key="3">
    <source>
        <dbReference type="EMBL" id="BAQ70915.1"/>
    </source>
</evidence>
<dbReference type="InterPro" id="IPR029068">
    <property type="entry name" value="Glyas_Bleomycin-R_OHBP_Dase"/>
</dbReference>
<dbReference type="InterPro" id="IPR041581">
    <property type="entry name" value="Glyoxalase_6"/>
</dbReference>
<evidence type="ECO:0000259" key="2">
    <source>
        <dbReference type="Pfam" id="PF18029"/>
    </source>
</evidence>
<dbReference type="EMBL" id="AP014800">
    <property type="protein sequence ID" value="BAQ70915.1"/>
    <property type="molecule type" value="Genomic_DNA"/>
</dbReference>
<gene>
    <name evidence="3" type="ORF">NHU_03791</name>
</gene>
<proteinExistence type="predicted"/>
<protein>
    <recommendedName>
        <fullName evidence="2">Glyoxalase-like domain-containing protein</fullName>
    </recommendedName>
</protein>
<dbReference type="Gene3D" id="3.10.180.10">
    <property type="entry name" value="2,3-Dihydroxybiphenyl 1,2-Dioxygenase, domain 1"/>
    <property type="match status" value="1"/>
</dbReference>
<dbReference type="PATRIC" id="fig|35806.4.peg.3885"/>
<dbReference type="AlphaFoldDB" id="A0A0D6B7U6"/>